<evidence type="ECO:0000313" key="1">
    <source>
        <dbReference type="EMBL" id="PPK72499.1"/>
    </source>
</evidence>
<organism evidence="1 2">
    <name type="scientific">Methylobacter tundripaludum</name>
    <dbReference type="NCBI Taxonomy" id="173365"/>
    <lineage>
        <taxon>Bacteria</taxon>
        <taxon>Pseudomonadati</taxon>
        <taxon>Pseudomonadota</taxon>
        <taxon>Gammaproteobacteria</taxon>
        <taxon>Methylococcales</taxon>
        <taxon>Methylococcaceae</taxon>
        <taxon>Methylobacter</taxon>
    </lineage>
</organism>
<sequence length="47" mass="5529">MSLQNFYCRYEQKPVFSPTTRQPNLKAEILIPRKSHGIKKIPETLLI</sequence>
<comment type="caution">
    <text evidence="1">The sequence shown here is derived from an EMBL/GenBank/DDBJ whole genome shotgun (WGS) entry which is preliminary data.</text>
</comment>
<name>A0A2S6H4T3_9GAMM</name>
<dbReference type="AlphaFoldDB" id="A0A2S6H4T3"/>
<dbReference type="Proteomes" id="UP000240010">
    <property type="component" value="Unassembled WGS sequence"/>
</dbReference>
<reference evidence="1 2" key="1">
    <citation type="submission" date="2018-02" db="EMBL/GenBank/DDBJ databases">
        <title>Subsurface microbial communities from deep shales in Ohio and West Virginia, USA.</title>
        <authorList>
            <person name="Wrighton K."/>
        </authorList>
    </citation>
    <scope>NUCLEOTIDE SEQUENCE [LARGE SCALE GENOMIC DNA]</scope>
    <source>
        <strain evidence="1 2">OWC-DMM</strain>
    </source>
</reference>
<gene>
    <name evidence="1" type="ORF">B0F87_11819</name>
</gene>
<dbReference type="EMBL" id="PTIZ01000018">
    <property type="protein sequence ID" value="PPK72499.1"/>
    <property type="molecule type" value="Genomic_DNA"/>
</dbReference>
<protein>
    <submittedName>
        <fullName evidence="1">Uncharacterized protein</fullName>
    </submittedName>
</protein>
<accession>A0A2S6H4T3</accession>
<evidence type="ECO:0000313" key="2">
    <source>
        <dbReference type="Proteomes" id="UP000240010"/>
    </source>
</evidence>
<proteinExistence type="predicted"/>